<dbReference type="CDD" id="cd17748">
    <property type="entry name" value="BRCT_DNA_ligase_like"/>
    <property type="match status" value="1"/>
</dbReference>
<dbReference type="Gene3D" id="3.30.470.30">
    <property type="entry name" value="DNA ligase/mRNA capping enzyme"/>
    <property type="match status" value="1"/>
</dbReference>
<sequence length="632" mass="71151">MLTKKQIQNIANETTLANHLSDSDLLEFCVLANDSYRSGSPIVTDENYDFIFIPELQKRMPKHPFLQKIESESEGFSDEKIKLPEKMLSTDKAYTWGEIEKWLERISKFSEEINVQLSEIQIKGTAKLDGFAGYDDGKRLYTRGDGNKGSDISRVFQRGLGILNDSERGQGPGEIVVKRSYFEDHLSNDFEYPRNFQASLIKEKELDKFARDAIDAKAALFVPFKQLPFWKGNIDEFKNQFLDIVIKLEGGVDFDIDGVVFEIVNPELKEFMGSNRKFHRWQIAYKENKEKAQVKVISVTAQVGRTGKITPVAELEPTQLSGATIYRATGHHYGLVKEQGLGAGSIIELTRSGMVIPKINKVLKTAEVDIPLNCPSCNSLLIWDSDFLMCSNDNDCPDQVVGKMIYFFRILGNNDGFGHATIQKLYDEGIRQVSDIYLLNIDELVSMGFGEKTSQNLINQLQRSRQESIEDWRFLAAFGVHRLGMGNCENLLKNYSIDEVFSLSIASIAEIDGFAELTAEVIFDGLLSIKSQYEVLVSGGFELEKTILITDEDTSSNPFYSKKIVFTGTMNQPRSDLEKQAKSLGIKVSKSVSSKTDFLIIGENVGQSKMNKAKNNGVEILSESEYLKKLNI</sequence>
<dbReference type="Pfam" id="PF14520">
    <property type="entry name" value="HHH_5"/>
    <property type="match status" value="1"/>
</dbReference>
<evidence type="ECO:0000256" key="3">
    <source>
        <dbReference type="ARBA" id="ARBA00022705"/>
    </source>
</evidence>
<dbReference type="HAMAP" id="MF_01588">
    <property type="entry name" value="DNA_ligase_A"/>
    <property type="match status" value="1"/>
</dbReference>
<dbReference type="STRING" id="1125411.W908_02105"/>
<feature type="binding site" evidence="9">
    <location>
        <position position="377"/>
    </location>
    <ligand>
        <name>Zn(2+)</name>
        <dbReference type="ChEBI" id="CHEBI:29105"/>
    </ligand>
</feature>
<dbReference type="Gene3D" id="2.40.50.140">
    <property type="entry name" value="Nucleic acid-binding proteins"/>
    <property type="match status" value="1"/>
</dbReference>
<dbReference type="GO" id="GO:0003911">
    <property type="term" value="F:DNA ligase (NAD+) activity"/>
    <property type="evidence" value="ECO:0007669"/>
    <property type="project" value="UniProtKB-UniRule"/>
</dbReference>
<dbReference type="InterPro" id="IPR013840">
    <property type="entry name" value="DNAligase_N"/>
</dbReference>
<evidence type="ECO:0000256" key="1">
    <source>
        <dbReference type="ARBA" id="ARBA00004067"/>
    </source>
</evidence>
<dbReference type="InterPro" id="IPR004150">
    <property type="entry name" value="NAD_DNA_ligase_OB"/>
</dbReference>
<protein>
    <recommendedName>
        <fullName evidence="9">DNA ligase</fullName>
        <ecNumber evidence="9">6.5.1.2</ecNumber>
    </recommendedName>
    <alternativeName>
        <fullName evidence="9">Polydeoxyribonucleotide synthase [NAD(+)]</fullName>
    </alternativeName>
</protein>
<evidence type="ECO:0000313" key="11">
    <source>
        <dbReference type="EMBL" id="ALE01505.1"/>
    </source>
</evidence>
<dbReference type="PIRSF" id="PIRSF001604">
    <property type="entry name" value="LigA"/>
    <property type="match status" value="1"/>
</dbReference>
<dbReference type="InterPro" id="IPR001679">
    <property type="entry name" value="DNA_ligase"/>
</dbReference>
<dbReference type="PROSITE" id="PS50172">
    <property type="entry name" value="BRCT"/>
    <property type="match status" value="1"/>
</dbReference>
<comment type="caution">
    <text evidence="9">Lacks conserved residue(s) required for the propagation of feature annotation.</text>
</comment>
<dbReference type="GO" id="GO:0046872">
    <property type="term" value="F:metal ion binding"/>
    <property type="evidence" value="ECO:0007669"/>
    <property type="project" value="UniProtKB-KW"/>
</dbReference>
<dbReference type="InterPro" id="IPR010994">
    <property type="entry name" value="RuvA_2-like"/>
</dbReference>
<evidence type="ECO:0000259" key="10">
    <source>
        <dbReference type="PROSITE" id="PS50172"/>
    </source>
</evidence>
<dbReference type="SUPFAM" id="SSF52113">
    <property type="entry name" value="BRCT domain"/>
    <property type="match status" value="1"/>
</dbReference>
<dbReference type="AlphaFoldDB" id="A0A0M3T1S2"/>
<dbReference type="KEGG" id="tsn:W908_02105"/>
<keyword evidence="9" id="KW-0460">Magnesium</keyword>
<evidence type="ECO:0000256" key="6">
    <source>
        <dbReference type="ARBA" id="ARBA00022833"/>
    </source>
</evidence>
<evidence type="ECO:0000313" key="12">
    <source>
        <dbReference type="Proteomes" id="UP000068905"/>
    </source>
</evidence>
<feature type="binding site" evidence="9">
    <location>
        <position position="143"/>
    </location>
    <ligand>
        <name>NAD(+)</name>
        <dbReference type="ChEBI" id="CHEBI:57540"/>
    </ligand>
</feature>
<evidence type="ECO:0000256" key="2">
    <source>
        <dbReference type="ARBA" id="ARBA00022598"/>
    </source>
</evidence>
<dbReference type="Pfam" id="PF03120">
    <property type="entry name" value="OB_DNA_ligase"/>
    <property type="match status" value="1"/>
</dbReference>
<dbReference type="Gene3D" id="3.30.1490.70">
    <property type="match status" value="1"/>
</dbReference>
<dbReference type="PATRIC" id="fig|1125411.7.peg.416"/>
<dbReference type="SUPFAM" id="SSF50249">
    <property type="entry name" value="Nucleic acid-binding proteins"/>
    <property type="match status" value="1"/>
</dbReference>
<keyword evidence="3 9" id="KW-0235">DNA replication</keyword>
<feature type="active site" description="N6-AMP-lysine intermediate" evidence="9">
    <location>
        <position position="127"/>
    </location>
</feature>
<dbReference type="SMART" id="SM00292">
    <property type="entry name" value="BRCT"/>
    <property type="match status" value="1"/>
</dbReference>
<dbReference type="Gene3D" id="3.40.50.10190">
    <property type="entry name" value="BRCT domain"/>
    <property type="match status" value="1"/>
</dbReference>
<keyword evidence="5 9" id="KW-0227">DNA damage</keyword>
<evidence type="ECO:0000256" key="9">
    <source>
        <dbReference type="HAMAP-Rule" id="MF_01588"/>
    </source>
</evidence>
<feature type="binding site" evidence="9">
    <location>
        <position position="286"/>
    </location>
    <ligand>
        <name>NAD(+)</name>
        <dbReference type="ChEBI" id="CHEBI:57540"/>
    </ligand>
</feature>
<evidence type="ECO:0000256" key="8">
    <source>
        <dbReference type="ARBA" id="ARBA00023204"/>
    </source>
</evidence>
<feature type="binding site" evidence="9">
    <location>
        <begin position="89"/>
        <end position="90"/>
    </location>
    <ligand>
        <name>NAD(+)</name>
        <dbReference type="ChEBI" id="CHEBI:57540"/>
    </ligand>
</feature>
<evidence type="ECO:0000256" key="4">
    <source>
        <dbReference type="ARBA" id="ARBA00022723"/>
    </source>
</evidence>
<dbReference type="Pfam" id="PF00533">
    <property type="entry name" value="BRCT"/>
    <property type="match status" value="1"/>
</dbReference>
<accession>A0A0M3T1S2</accession>
<reference evidence="11 12" key="1">
    <citation type="journal article" date="2015" name="Genome Announc.">
        <title>Genome Sequence of 'Candidatus Thioglobus singularis' Strain PS1, a Mixotroph from the SUP05 Clade of Marine Gammaproteobacteria.</title>
        <authorList>
            <person name="Marshall K.T."/>
            <person name="Morris R.M."/>
        </authorList>
    </citation>
    <scope>NUCLEOTIDE SEQUENCE [LARGE SCALE GENOMIC DNA]</scope>
    <source>
        <strain evidence="11 12">PS1</strain>
    </source>
</reference>
<dbReference type="EMBL" id="CP006911">
    <property type="protein sequence ID" value="ALE01505.1"/>
    <property type="molecule type" value="Genomic_DNA"/>
</dbReference>
<feature type="domain" description="BRCT" evidence="10">
    <location>
        <begin position="554"/>
        <end position="632"/>
    </location>
</feature>
<dbReference type="OrthoDB" id="9759736at2"/>
<comment type="function">
    <text evidence="1 9">DNA ligase that catalyzes the formation of phosphodiester linkages between 5'-phosphoryl and 3'-hydroxyl groups in double-stranded DNA using NAD as a coenzyme and as the energy source for the reaction. It is essential for DNA replication and repair of damaged DNA.</text>
</comment>
<dbReference type="RefSeq" id="WP_053819726.1">
    <property type="nucleotide sequence ID" value="NZ_CP006911.1"/>
</dbReference>
<dbReference type="Gene3D" id="1.10.150.20">
    <property type="entry name" value="5' to 3' exonuclease, C-terminal subdomain"/>
    <property type="match status" value="1"/>
</dbReference>
<keyword evidence="6 9" id="KW-0862">Zinc</keyword>
<name>A0A0M3T1S2_9GAMM</name>
<dbReference type="SMART" id="SM00532">
    <property type="entry name" value="LIGANc"/>
    <property type="match status" value="1"/>
</dbReference>
<feature type="binding site" evidence="9">
    <location>
        <position position="390"/>
    </location>
    <ligand>
        <name>Zn(2+)</name>
        <dbReference type="ChEBI" id="CHEBI:29105"/>
    </ligand>
</feature>
<comment type="similarity">
    <text evidence="9">Belongs to the NAD-dependent DNA ligase family. LigA subfamily.</text>
</comment>
<feature type="binding site" evidence="9">
    <location>
        <position position="396"/>
    </location>
    <ligand>
        <name>Zn(2+)</name>
        <dbReference type="ChEBI" id="CHEBI:29105"/>
    </ligand>
</feature>
<keyword evidence="2 9" id="KW-0436">Ligase</keyword>
<feature type="binding site" evidence="9">
    <location>
        <position position="174"/>
    </location>
    <ligand>
        <name>NAD(+)</name>
        <dbReference type="ChEBI" id="CHEBI:57540"/>
    </ligand>
</feature>
<dbReference type="SUPFAM" id="SSF47781">
    <property type="entry name" value="RuvA domain 2-like"/>
    <property type="match status" value="1"/>
</dbReference>
<feature type="binding site" evidence="9">
    <location>
        <position position="374"/>
    </location>
    <ligand>
        <name>Zn(2+)</name>
        <dbReference type="ChEBI" id="CHEBI:29105"/>
    </ligand>
</feature>
<evidence type="ECO:0000256" key="7">
    <source>
        <dbReference type="ARBA" id="ARBA00023027"/>
    </source>
</evidence>
<gene>
    <name evidence="9" type="primary">ligA</name>
    <name evidence="11" type="ORF">W908_02105</name>
</gene>
<keyword evidence="4 9" id="KW-0479">Metal-binding</keyword>
<dbReference type="EC" id="6.5.1.2" evidence="9"/>
<dbReference type="GO" id="GO:0006260">
    <property type="term" value="P:DNA replication"/>
    <property type="evidence" value="ECO:0007669"/>
    <property type="project" value="UniProtKB-KW"/>
</dbReference>
<comment type="cofactor">
    <cofactor evidence="9">
        <name>Mg(2+)</name>
        <dbReference type="ChEBI" id="CHEBI:18420"/>
    </cofactor>
    <cofactor evidence="9">
        <name>Mn(2+)</name>
        <dbReference type="ChEBI" id="CHEBI:29035"/>
    </cofactor>
</comment>
<organism evidence="11 12">
    <name type="scientific">Candidatus Pseudothioglobus singularis PS1</name>
    <dbReference type="NCBI Taxonomy" id="1125411"/>
    <lineage>
        <taxon>Bacteria</taxon>
        <taxon>Pseudomonadati</taxon>
        <taxon>Pseudomonadota</taxon>
        <taxon>Gammaproteobacteria</taxon>
        <taxon>Candidatus Pseudothioglobaceae</taxon>
        <taxon>Candidatus Pseudothioglobus</taxon>
    </lineage>
</organism>
<keyword evidence="9" id="KW-0464">Manganese</keyword>
<proteinExistence type="inferred from homology"/>
<keyword evidence="7 9" id="KW-0520">NAD</keyword>
<dbReference type="SUPFAM" id="SSF56091">
    <property type="entry name" value="DNA ligase/mRNA capping enzyme, catalytic domain"/>
    <property type="match status" value="1"/>
</dbReference>
<dbReference type="GO" id="GO:0006281">
    <property type="term" value="P:DNA repair"/>
    <property type="evidence" value="ECO:0007669"/>
    <property type="project" value="UniProtKB-KW"/>
</dbReference>
<dbReference type="InterPro" id="IPR036420">
    <property type="entry name" value="BRCT_dom_sf"/>
</dbReference>
<evidence type="ECO:0000256" key="5">
    <source>
        <dbReference type="ARBA" id="ARBA00022763"/>
    </source>
</evidence>
<comment type="catalytic activity">
    <reaction evidence="9">
        <text>NAD(+) + (deoxyribonucleotide)n-3'-hydroxyl + 5'-phospho-(deoxyribonucleotide)m = (deoxyribonucleotide)n+m + AMP + beta-nicotinamide D-nucleotide.</text>
        <dbReference type="EC" id="6.5.1.2"/>
    </reaction>
</comment>
<keyword evidence="8 9" id="KW-0234">DNA repair</keyword>
<dbReference type="InterPro" id="IPR012340">
    <property type="entry name" value="NA-bd_OB-fold"/>
</dbReference>
<feature type="binding site" evidence="9">
    <location>
        <begin position="45"/>
        <end position="49"/>
    </location>
    <ligand>
        <name>NAD(+)</name>
        <dbReference type="ChEBI" id="CHEBI:57540"/>
    </ligand>
</feature>
<dbReference type="Proteomes" id="UP000068905">
    <property type="component" value="Chromosome"/>
</dbReference>
<keyword evidence="12" id="KW-1185">Reference proteome</keyword>
<dbReference type="InterPro" id="IPR001357">
    <property type="entry name" value="BRCT_dom"/>
</dbReference>